<dbReference type="Proteomes" id="UP000033457">
    <property type="component" value="Chromosome"/>
</dbReference>
<gene>
    <name evidence="3" type="ORF">NCTC949_01535</name>
    <name evidence="2" type="ORF">UL82_04840</name>
</gene>
<dbReference type="EMBL" id="CP011312">
    <property type="protein sequence ID" value="AKE41147.1"/>
    <property type="molecule type" value="Genomic_DNA"/>
</dbReference>
<dbReference type="HOGENOM" id="CLU_026634_3_0_11"/>
<reference evidence="3 5" key="2">
    <citation type="submission" date="2018-12" db="EMBL/GenBank/DDBJ databases">
        <authorList>
            <consortium name="Pathogen Informatics"/>
        </authorList>
    </citation>
    <scope>NUCLEOTIDE SEQUENCE [LARGE SCALE GENOMIC DNA]</scope>
    <source>
        <strain evidence="3 5">NCTC949</strain>
    </source>
</reference>
<feature type="compositionally biased region" description="Basic and acidic residues" evidence="1">
    <location>
        <begin position="167"/>
        <end position="178"/>
    </location>
</feature>
<feature type="compositionally biased region" description="Basic and acidic residues" evidence="1">
    <location>
        <begin position="1"/>
        <end position="43"/>
    </location>
</feature>
<feature type="region of interest" description="Disordered" evidence="1">
    <location>
        <begin position="116"/>
        <end position="181"/>
    </location>
</feature>
<name>A0A0F6QZG8_9CORY</name>
<dbReference type="Gene3D" id="1.25.40.10">
    <property type="entry name" value="Tetratricopeptide repeat domain"/>
    <property type="match status" value="1"/>
</dbReference>
<dbReference type="RefSeq" id="WP_046439279.1">
    <property type="nucleotide sequence ID" value="NZ_CP011312.1"/>
</dbReference>
<dbReference type="AlphaFoldDB" id="A0A0F6QZG8"/>
<feature type="region of interest" description="Disordered" evidence="1">
    <location>
        <begin position="1"/>
        <end position="101"/>
    </location>
</feature>
<keyword evidence="4" id="KW-1185">Reference proteome</keyword>
<proteinExistence type="predicted"/>
<feature type="compositionally biased region" description="Basic and acidic residues" evidence="1">
    <location>
        <begin position="116"/>
        <end position="138"/>
    </location>
</feature>
<protein>
    <submittedName>
        <fullName evidence="3">TPR-repeat-containing protein</fullName>
    </submittedName>
</protein>
<dbReference type="KEGG" id="cku:UL82_04840"/>
<dbReference type="SUPFAM" id="SSF48452">
    <property type="entry name" value="TPR-like"/>
    <property type="match status" value="1"/>
</dbReference>
<sequence>MAEEQYRERRNDSRERNNDRGGRRYENRDRKGGYSRDSKRYSDDSQCSGYNRQRWDRRDAGDDRSDNRRGDYDRGQRGRYDDRGERRNDNDRGGRRYEGRGERRYNRDHRLEYNRDDRSERRYDERGEHKDRGNREQRGNSGYNGRKHAQRGGANRDKAAYGPQRSNFREERTKKLSDEPALPADIDVRDLDPMVLQDLRVLSRPNADAVAKHLIMTATWLEEDPALALRHARAAKERAGRVAVVRETCGIAAYHAGEWKEALSELRAARRMSGNSALIAVIADSERGLGRPEKAIEIAREEDFSALSEETRIELAIVVANARRDLNQIDSALSEIEKAKPKRNRRGLSWARLSYAYADLLLAADRTEDARKWFEAAQRQDEDGFLDAEERLAELDASAELNSDAVTDSTMNE</sequence>
<evidence type="ECO:0000313" key="5">
    <source>
        <dbReference type="Proteomes" id="UP000271380"/>
    </source>
</evidence>
<organism evidence="2 4">
    <name type="scientific">Corynebacterium kutscheri</name>
    <dbReference type="NCBI Taxonomy" id="35755"/>
    <lineage>
        <taxon>Bacteria</taxon>
        <taxon>Bacillati</taxon>
        <taxon>Actinomycetota</taxon>
        <taxon>Actinomycetes</taxon>
        <taxon>Mycobacteriales</taxon>
        <taxon>Corynebacteriaceae</taxon>
        <taxon>Corynebacterium</taxon>
    </lineage>
</organism>
<evidence type="ECO:0000313" key="2">
    <source>
        <dbReference type="EMBL" id="AKE41147.1"/>
    </source>
</evidence>
<dbReference type="InterPro" id="IPR011990">
    <property type="entry name" value="TPR-like_helical_dom_sf"/>
</dbReference>
<evidence type="ECO:0000313" key="4">
    <source>
        <dbReference type="Proteomes" id="UP000033457"/>
    </source>
</evidence>
<dbReference type="STRING" id="35755.UL82_04840"/>
<feature type="compositionally biased region" description="Basic and acidic residues" evidence="1">
    <location>
        <begin position="53"/>
        <end position="101"/>
    </location>
</feature>
<evidence type="ECO:0000256" key="1">
    <source>
        <dbReference type="SAM" id="MobiDB-lite"/>
    </source>
</evidence>
<evidence type="ECO:0000313" key="3">
    <source>
        <dbReference type="EMBL" id="VEH07056.1"/>
    </source>
</evidence>
<dbReference type="OrthoDB" id="3215237at2"/>
<dbReference type="Proteomes" id="UP000271380">
    <property type="component" value="Chromosome"/>
</dbReference>
<dbReference type="EMBL" id="LR134377">
    <property type="protein sequence ID" value="VEH07056.1"/>
    <property type="molecule type" value="Genomic_DNA"/>
</dbReference>
<accession>A0A0F6QZG8</accession>
<reference evidence="2 4" key="1">
    <citation type="journal article" date="2015" name="Genome Announc.">
        <title>Complete Genome Sequence of Corynebacterium kutscheri DSM 20755, a Corynebacterial Type Strain with Remarkably Low G+C Content of Chromosomal DNA.</title>
        <authorList>
            <person name="Ruckert C."/>
            <person name="Albersmeier A."/>
            <person name="Winkler A."/>
            <person name="Tauch A."/>
        </authorList>
    </citation>
    <scope>NUCLEOTIDE SEQUENCE [LARGE SCALE GENOMIC DNA]</scope>
    <source>
        <strain evidence="2 4">DSM 20755</strain>
    </source>
</reference>